<evidence type="ECO:0000256" key="6">
    <source>
        <dbReference type="ARBA" id="ARBA00022967"/>
    </source>
</evidence>
<dbReference type="GO" id="GO:0005524">
    <property type="term" value="F:ATP binding"/>
    <property type="evidence" value="ECO:0007669"/>
    <property type="project" value="UniProtKB-KW"/>
</dbReference>
<keyword evidence="11" id="KW-1185">Reference proteome</keyword>
<dbReference type="RefSeq" id="WP_136962641.1">
    <property type="nucleotide sequence ID" value="NZ_CP039690.1"/>
</dbReference>
<evidence type="ECO:0000313" key="11">
    <source>
        <dbReference type="Proteomes" id="UP000298781"/>
    </source>
</evidence>
<comment type="subunit">
    <text evidence="8">The complex is composed of two ATP-binding proteins (PotA), two transmembrane proteins (PotB and PotC) and a solute-binding protein (PotD).</text>
</comment>
<evidence type="ECO:0000256" key="3">
    <source>
        <dbReference type="ARBA" id="ARBA00022475"/>
    </source>
</evidence>
<evidence type="ECO:0000256" key="4">
    <source>
        <dbReference type="ARBA" id="ARBA00022741"/>
    </source>
</evidence>
<dbReference type="InterPro" id="IPR005893">
    <property type="entry name" value="PotA-like"/>
</dbReference>
<keyword evidence="4 8" id="KW-0547">Nucleotide-binding</keyword>
<dbReference type="PROSITE" id="PS50893">
    <property type="entry name" value="ABC_TRANSPORTER_2"/>
    <property type="match status" value="1"/>
</dbReference>
<dbReference type="PANTHER" id="PTHR42781">
    <property type="entry name" value="SPERMIDINE/PUTRESCINE IMPORT ATP-BINDING PROTEIN POTA"/>
    <property type="match status" value="1"/>
</dbReference>
<dbReference type="Gene3D" id="2.40.50.100">
    <property type="match status" value="1"/>
</dbReference>
<dbReference type="Proteomes" id="UP000298781">
    <property type="component" value="Chromosome"/>
</dbReference>
<dbReference type="GO" id="GO:0043190">
    <property type="term" value="C:ATP-binding cassette (ABC) transporter complex"/>
    <property type="evidence" value="ECO:0007669"/>
    <property type="project" value="InterPro"/>
</dbReference>
<protein>
    <recommendedName>
        <fullName evidence="8">Spermidine/putrescine import ATP-binding protein PotA</fullName>
        <ecNumber evidence="8">7.6.2.11</ecNumber>
    </recommendedName>
</protein>
<dbReference type="PANTHER" id="PTHR42781:SF4">
    <property type="entry name" value="SPERMIDINE_PUTRESCINE IMPORT ATP-BINDING PROTEIN POTA"/>
    <property type="match status" value="1"/>
</dbReference>
<evidence type="ECO:0000256" key="2">
    <source>
        <dbReference type="ARBA" id="ARBA00022448"/>
    </source>
</evidence>
<keyword evidence="7 8" id="KW-0472">Membrane</keyword>
<keyword evidence="2 8" id="KW-0813">Transport</keyword>
<dbReference type="AlphaFoldDB" id="A0A4D7BCV0"/>
<dbReference type="Pfam" id="PF08402">
    <property type="entry name" value="TOBE_2"/>
    <property type="match status" value="1"/>
</dbReference>
<dbReference type="InterPro" id="IPR013611">
    <property type="entry name" value="Transp-assoc_OB_typ2"/>
</dbReference>
<name>A0A4D7BCV0_9HYPH</name>
<dbReference type="InterPro" id="IPR003439">
    <property type="entry name" value="ABC_transporter-like_ATP-bd"/>
</dbReference>
<proteinExistence type="inferred from homology"/>
<dbReference type="PROSITE" id="PS00211">
    <property type="entry name" value="ABC_TRANSPORTER_1"/>
    <property type="match status" value="1"/>
</dbReference>
<dbReference type="InterPro" id="IPR027417">
    <property type="entry name" value="P-loop_NTPase"/>
</dbReference>
<comment type="similarity">
    <text evidence="8">Belongs to the ABC transporter superfamily. Spermidine/putrescine importer (TC 3.A.1.11.1) family.</text>
</comment>
<dbReference type="EMBL" id="CP039690">
    <property type="protein sequence ID" value="QCI67206.1"/>
    <property type="molecule type" value="Genomic_DNA"/>
</dbReference>
<dbReference type="SMART" id="SM00382">
    <property type="entry name" value="AAA"/>
    <property type="match status" value="1"/>
</dbReference>
<evidence type="ECO:0000256" key="5">
    <source>
        <dbReference type="ARBA" id="ARBA00022840"/>
    </source>
</evidence>
<dbReference type="GO" id="GO:0016887">
    <property type="term" value="F:ATP hydrolysis activity"/>
    <property type="evidence" value="ECO:0007669"/>
    <property type="project" value="InterPro"/>
</dbReference>
<keyword evidence="3 8" id="KW-1003">Cell membrane</keyword>
<comment type="catalytic activity">
    <reaction evidence="8">
        <text>ATP + H2O + polyamine-[polyamine-binding protein]Side 1 = ADP + phosphate + polyamineSide 2 + [polyamine-binding protein]Side 1.</text>
        <dbReference type="EC" id="7.6.2.11"/>
    </reaction>
</comment>
<dbReference type="InterPro" id="IPR008995">
    <property type="entry name" value="Mo/tungstate-bd_C_term_dom"/>
</dbReference>
<dbReference type="Gene3D" id="3.40.50.300">
    <property type="entry name" value="P-loop containing nucleotide triphosphate hydrolases"/>
    <property type="match status" value="1"/>
</dbReference>
<accession>A0A4D7BCV0</accession>
<evidence type="ECO:0000256" key="8">
    <source>
        <dbReference type="RuleBase" id="RU364083"/>
    </source>
</evidence>
<dbReference type="GO" id="GO:0015417">
    <property type="term" value="F:ABC-type polyamine transporter activity"/>
    <property type="evidence" value="ECO:0007669"/>
    <property type="project" value="UniProtKB-EC"/>
</dbReference>
<keyword evidence="5 8" id="KW-0067">ATP-binding</keyword>
<dbReference type="InterPro" id="IPR017871">
    <property type="entry name" value="ABC_transporter-like_CS"/>
</dbReference>
<evidence type="ECO:0000256" key="1">
    <source>
        <dbReference type="ARBA" id="ARBA00004417"/>
    </source>
</evidence>
<dbReference type="KEGG" id="pstg:E8M01_25020"/>
<organism evidence="10 11">
    <name type="scientific">Phreatobacter stygius</name>
    <dbReference type="NCBI Taxonomy" id="1940610"/>
    <lineage>
        <taxon>Bacteria</taxon>
        <taxon>Pseudomonadati</taxon>
        <taxon>Pseudomonadota</taxon>
        <taxon>Alphaproteobacteria</taxon>
        <taxon>Hyphomicrobiales</taxon>
        <taxon>Phreatobacteraceae</taxon>
        <taxon>Phreatobacter</taxon>
    </lineage>
</organism>
<reference evidence="10 11" key="1">
    <citation type="submission" date="2019-04" db="EMBL/GenBank/DDBJ databases">
        <title>Phreatobacter aquaticus sp. nov.</title>
        <authorList>
            <person name="Choi A."/>
        </authorList>
    </citation>
    <scope>NUCLEOTIDE SEQUENCE [LARGE SCALE GENOMIC DNA]</scope>
    <source>
        <strain evidence="10 11">KCTC 52518</strain>
    </source>
</reference>
<dbReference type="FunFam" id="3.40.50.300:FF:000042">
    <property type="entry name" value="Maltose/maltodextrin ABC transporter, ATP-binding protein"/>
    <property type="match status" value="1"/>
</dbReference>
<dbReference type="InterPro" id="IPR003593">
    <property type="entry name" value="AAA+_ATPase"/>
</dbReference>
<dbReference type="OrthoDB" id="9802264at2"/>
<dbReference type="SUPFAM" id="SSF50331">
    <property type="entry name" value="MOP-like"/>
    <property type="match status" value="1"/>
</dbReference>
<gene>
    <name evidence="8" type="primary">potA</name>
    <name evidence="10" type="ORF">E8M01_25020</name>
</gene>
<comment type="subcellular location">
    <subcellularLocation>
        <location evidence="1">Cell inner membrane</location>
        <topology evidence="1">Peripheral membrane protein</topology>
    </subcellularLocation>
</comment>
<comment type="function">
    <text evidence="8">Part of the ABC transporter complex PotABCD involved in spermidine/putrescine import. Responsible for energy coupling to the transport system.</text>
</comment>
<dbReference type="EC" id="7.6.2.11" evidence="8"/>
<sequence length="372" mass="40165">MGNLRLEQLSKRYNEALAVAGVDLDVAEGELVALLGPSGCGKTTTLRMVAGFIKPTAGRVIIGGEDVTAKPPHARDTGMVFQSYALFPHMTVAENISFGLEMRKVGQAERDTRIAEVLRMVRLDHLSQRLPRELSGGQQQRVALARALVINPAVFLLDEPLSNLDAKLRGEVRLEIRNLQQRLGLTTLIVTHDQEEALTMADRLVVMDRGRVRQIGTAEDLYERPADAFVAGFVGRCNLIEGAVEADGQFRAGSGVLIPCATDTAKTAAGTIALRPERILLQAGSRPDQQSGVPARLSAVTYLGAQTEYHLDLGGLSLLAVQATPAGDDPLKGLRPGEPVTVSWDQAAARILPPTDDIHHQDLHRQDLHQGA</sequence>
<keyword evidence="6 8" id="KW-1278">Translocase</keyword>
<dbReference type="NCBIfam" id="TIGR01187">
    <property type="entry name" value="potA"/>
    <property type="match status" value="1"/>
</dbReference>
<dbReference type="Pfam" id="PF00005">
    <property type="entry name" value="ABC_tran"/>
    <property type="match status" value="1"/>
</dbReference>
<dbReference type="InterPro" id="IPR050093">
    <property type="entry name" value="ABC_SmlMolc_Importer"/>
</dbReference>
<feature type="domain" description="ABC transporter" evidence="9">
    <location>
        <begin position="4"/>
        <end position="234"/>
    </location>
</feature>
<dbReference type="SUPFAM" id="SSF52540">
    <property type="entry name" value="P-loop containing nucleoside triphosphate hydrolases"/>
    <property type="match status" value="1"/>
</dbReference>
<evidence type="ECO:0000313" key="10">
    <source>
        <dbReference type="EMBL" id="QCI67206.1"/>
    </source>
</evidence>
<evidence type="ECO:0000259" key="9">
    <source>
        <dbReference type="PROSITE" id="PS50893"/>
    </source>
</evidence>
<evidence type="ECO:0000256" key="7">
    <source>
        <dbReference type="ARBA" id="ARBA00023136"/>
    </source>
</evidence>